<dbReference type="Pfam" id="PF20422">
    <property type="entry name" value="DHR-2_Lobe_B"/>
    <property type="match status" value="1"/>
</dbReference>
<dbReference type="PANTHER" id="PTHR23317:SF76">
    <property type="entry name" value="LD20667P"/>
    <property type="match status" value="1"/>
</dbReference>
<dbReference type="GO" id="GO:0005085">
    <property type="term" value="F:guanyl-nucleotide exchange factor activity"/>
    <property type="evidence" value="ECO:0007669"/>
    <property type="project" value="UniProtKB-KW"/>
</dbReference>
<dbReference type="InterPro" id="IPR046773">
    <property type="entry name" value="DOCKER_Lobe_C"/>
</dbReference>
<feature type="compositionally biased region" description="Polar residues" evidence="4">
    <location>
        <begin position="34"/>
        <end position="51"/>
    </location>
</feature>
<evidence type="ECO:0000256" key="1">
    <source>
        <dbReference type="ARBA" id="ARBA00022553"/>
    </source>
</evidence>
<organism evidence="7 8">
    <name type="scientific">Heterodera schachtii</name>
    <name type="common">Sugarbeet cyst nematode worm</name>
    <name type="synonym">Tylenchus schachtii</name>
    <dbReference type="NCBI Taxonomy" id="97005"/>
    <lineage>
        <taxon>Eukaryota</taxon>
        <taxon>Metazoa</taxon>
        <taxon>Ecdysozoa</taxon>
        <taxon>Nematoda</taxon>
        <taxon>Chromadorea</taxon>
        <taxon>Rhabditida</taxon>
        <taxon>Tylenchina</taxon>
        <taxon>Tylenchomorpha</taxon>
        <taxon>Tylenchoidea</taxon>
        <taxon>Heteroderidae</taxon>
        <taxon>Heteroderinae</taxon>
        <taxon>Heterodera</taxon>
    </lineage>
</organism>
<name>A0ABD2IJN6_HETSC</name>
<feature type="region of interest" description="Disordered" evidence="4">
    <location>
        <begin position="67"/>
        <end position="97"/>
    </location>
</feature>
<evidence type="ECO:0000313" key="8">
    <source>
        <dbReference type="Proteomes" id="UP001620645"/>
    </source>
</evidence>
<feature type="compositionally biased region" description="Low complexity" evidence="4">
    <location>
        <begin position="1531"/>
        <end position="1542"/>
    </location>
</feature>
<dbReference type="Gene3D" id="2.60.40.150">
    <property type="entry name" value="C2 domain"/>
    <property type="match status" value="1"/>
</dbReference>
<evidence type="ECO:0000256" key="2">
    <source>
        <dbReference type="ARBA" id="ARBA00022658"/>
    </source>
</evidence>
<dbReference type="InterPro" id="IPR046770">
    <property type="entry name" value="DOCKER_Lobe_B"/>
</dbReference>
<feature type="domain" description="DOCKER" evidence="6">
    <location>
        <begin position="1797"/>
        <end position="2264"/>
    </location>
</feature>
<dbReference type="Pfam" id="PF20421">
    <property type="entry name" value="DHR-2_Lobe_C"/>
    <property type="match status" value="1"/>
</dbReference>
<dbReference type="InterPro" id="IPR043161">
    <property type="entry name" value="DOCK_C_lobe_A"/>
</dbReference>
<evidence type="ECO:0000259" key="6">
    <source>
        <dbReference type="PROSITE" id="PS51651"/>
    </source>
</evidence>
<dbReference type="PROSITE" id="PS51650">
    <property type="entry name" value="C2_DOCK"/>
    <property type="match status" value="1"/>
</dbReference>
<dbReference type="PROSITE" id="PS51651">
    <property type="entry name" value="DOCKER"/>
    <property type="match status" value="1"/>
</dbReference>
<dbReference type="InterPro" id="IPR035892">
    <property type="entry name" value="C2_domain_sf"/>
</dbReference>
<dbReference type="InterPro" id="IPR026791">
    <property type="entry name" value="DOCK"/>
</dbReference>
<evidence type="ECO:0000259" key="5">
    <source>
        <dbReference type="PROSITE" id="PS51650"/>
    </source>
</evidence>
<feature type="compositionally biased region" description="Basic and acidic residues" evidence="4">
    <location>
        <begin position="75"/>
        <end position="85"/>
    </location>
</feature>
<dbReference type="InterPro" id="IPR046769">
    <property type="entry name" value="DOCKER_Lobe_A"/>
</dbReference>
<dbReference type="InterPro" id="IPR016024">
    <property type="entry name" value="ARM-type_fold"/>
</dbReference>
<feature type="compositionally biased region" description="Basic and acidic residues" evidence="4">
    <location>
        <begin position="963"/>
        <end position="997"/>
    </location>
</feature>
<dbReference type="Pfam" id="PF14429">
    <property type="entry name" value="DOCK-C2"/>
    <property type="match status" value="1"/>
</dbReference>
<dbReference type="InterPro" id="IPR027007">
    <property type="entry name" value="C2_DOCK-type_domain"/>
</dbReference>
<comment type="caution">
    <text evidence="7">The sequence shown here is derived from an EMBL/GenBank/DDBJ whole genome shotgun (WGS) entry which is preliminary data.</text>
</comment>
<accession>A0ABD2IJN6</accession>
<evidence type="ECO:0000313" key="7">
    <source>
        <dbReference type="EMBL" id="KAL3078227.1"/>
    </source>
</evidence>
<feature type="compositionally biased region" description="Basic and acidic residues" evidence="4">
    <location>
        <begin position="1380"/>
        <end position="1399"/>
    </location>
</feature>
<dbReference type="EMBL" id="JBICCN010000315">
    <property type="protein sequence ID" value="KAL3078227.1"/>
    <property type="molecule type" value="Genomic_DNA"/>
</dbReference>
<keyword evidence="8" id="KW-1185">Reference proteome</keyword>
<reference evidence="7 8" key="1">
    <citation type="submission" date="2024-10" db="EMBL/GenBank/DDBJ databases">
        <authorList>
            <person name="Kim D."/>
        </authorList>
    </citation>
    <scope>NUCLEOTIDE SEQUENCE [LARGE SCALE GENOMIC DNA]</scope>
    <source>
        <strain evidence="7">Taebaek</strain>
    </source>
</reference>
<dbReference type="PANTHER" id="PTHR23317">
    <property type="entry name" value="DEDICATOR OF CYTOKINESIS DOCK"/>
    <property type="match status" value="1"/>
</dbReference>
<keyword evidence="1" id="KW-0597">Phosphoprotein</keyword>
<comment type="similarity">
    <text evidence="3">Belongs to the DOCK family.</text>
</comment>
<feature type="compositionally biased region" description="Pro residues" evidence="4">
    <location>
        <begin position="617"/>
        <end position="627"/>
    </location>
</feature>
<feature type="compositionally biased region" description="Basic and acidic residues" evidence="4">
    <location>
        <begin position="1"/>
        <end position="16"/>
    </location>
</feature>
<feature type="region of interest" description="Disordered" evidence="4">
    <location>
        <begin position="597"/>
        <end position="629"/>
    </location>
</feature>
<dbReference type="Gene3D" id="1.20.58.740">
    <property type="match status" value="1"/>
</dbReference>
<feature type="compositionally biased region" description="Basic and acidic residues" evidence="4">
    <location>
        <begin position="199"/>
        <end position="212"/>
    </location>
</feature>
<sequence length="2299" mass="256941">MHSSDTKNRAGKRTENGNRQIGGGGDGRRTNFGSSSRRTNFGTAANGTANKNLRPRRSAIAQNFLLHNTLTSAPKQKEEPKEEGQKATMAKGSQSPLDIEDILSSRQIARSEIQCPIQGPQRLREMLEKDVQIRTVKKPVPFLHEFFEWQSDFVGETEREMCHWYARDYALIDHKWGELSAEANARRAKGQRANLAKELAKQTEGEESKGKETNVPMGGTRRDKTVMAAEEGPTSEQRAEEWRATARAKDRGHAMANLLTTPETEDDLEKDDEATIKSHWMGQKRMLMTLSKVSSEPSIGTLFISAALYDVRQRRKVSEDFRFCSTAVPPQALFSLPNDSDENGADSLVLAFRLEKALQRGGMDAILEPFSKRQQNTKGRNLPSSNDGNCADSNCAIHPAKFRQQIGLVAVPLARLVNATLRGPDELSRSVRSFTDSMVQANSSALDIKADDSTSESSTSTADRFSFSAIGPSVASVPPRLANSSSWTFISAATGDNFHHFPSQPNFGWVRQLFQRPISVRINSFLRSEPLPDTELFDWLSSMTIGHQQPRGERFPVDIHFVLETVRMDDFSARNVRVLSSELVQLNLPSGGCPAIAPRANSVSHPSSSATDGTASSPPPPASPPLSSPHFSSPTPSLCFDLLPFPICRMASVFKFPRHLLFVYPQSANFTARTGQNARNISVKAELFSGKSESRIEKAFVVDGKLVGEVFSTVQYHSRNAQFGGTEWKLIMPRGGRDGLYLRFTFLHVSCKPRGDDAKTMCTTPIGFSWLPFQSADGFSSCLTAAFPSGDHRLPISLDPPPPALCFLSPHVNVPNVRWLDSHRPLFHLRVLCVSSVQPQDPHLNAFLISSRAFLRSFSADLFATSIRNVLKCSPEQMLSFLHIILHRILEIISFTSLDQSSSALIANGAFETLCQLALISSMLLDGRVDAQNRSQLLLEFVRLERLPKQKKENETGEEEEEVWTKREQKQNEEQRNNRNGSERKEKAKEKPTETQRKSPGANANGQLGKEMPTEEQRKSPGTSADFALLHVQLVRLFVSSSGHARDSACSSAWFLLSLIHRSLVEHIDQTQGHLLPRKLRFGGSEFLRQLSQLGELLIGEVLERAAKNTAQADAINSAWAQFLRESVALLSRGWIIEQMKHYCNTMDARIDALSICVPNSPFCAQLLSLKLSFFRLLLSHHHSLFLCLPFPFDFSLPSAEDENKKTKNFQNLFCAAPTGAFGTLRKSTTNLANSRKINSPKGKTNGGGSKRDNAGGRGNPMTKSAVSLSSVPSLSSATSSFVSACHSPFSLKLFSDLSVDHRFRHFPLFLFLSQLRLLLRVRSSLCASYVSLLHSLIAAHENDWRLNGENSALGQRVAAMYSPLLAMAMELGQDKLEMELPESDERERKSDKEKDKDSGLASAEEEERNSRRELAPAAEGTAGKAEETTRKKLLLCVCWLLRSLPMPSLLAHFRQFSPDQFHRFVRLLRSLLFTFSQFAPPAFPRRHSVDSFVHLICGIHFCQGTDEFDLPQHFLAEKRRQSMETMSISTLGDNGTNGNGTMPKGDELTEENGNGKATNSSSTAATDGIRWRMRRRNNSVDGHLEKTLLSRQLSAEVLLLVLDLVELLFQLAPSSPHLLPDLLRLLLFPFSCLHSLPSLFHLFRTLRAFVRKFPDFLLVESDQQLLTALCQQLLRQMAAENAEVRQQAATSALAQLKIAFRHSKGGFVRLNRCLTSALCSLVSTSVASGKALDDNALRASLNSLVPEAKKSEKAEFMSQLEQLVVNLNAILSDTFKLSAHIDDFEMSVDLIHRIAHGYRNNPKLRIAWLLGIARKHLEERKTYAEAAQCFLHCCAIVATTLLNAGTADDELLPRSVFEAFEALSENIGEEWEDKRGKERLTDGAANFTLSAFIKMVEKMANLFERAQLFELVTNALKLVLPLFERTHAHVKLIQAHAQIVSCLSRVDPPVLIDEWENGEMTVHGKGQRTATALTVPLAGMDKRCFGTYFRVRFYGVKFGELNGKEFVYKEPAITKLAEISARMEQFYEEKLGRETVETMKDSNEVDMATLCPEKAYLQITFVEPHFERWEGRRRQTHLERSYGLSRFVYATPFTENGKAHGTVKEQWKRKTVLSLEKSFPYVKTRLLVVARRQFILCPIEVAIEDIQKRTRELRWAMLSEPRDLKMMQMQLQGCIGTTVNQGPIEIARVFLVDANLDADGMPRESLQRKLRLCFDELTRACKEALEVNERLMEPGRDEYKRELRRNMCQFEDSLAMIFSNGAEVLPLPVAPPADSVPSPAQLVHALAIAGKIGPVSSV</sequence>
<proteinExistence type="inferred from homology"/>
<keyword evidence="2" id="KW-0344">Guanine-nucleotide releasing factor</keyword>
<dbReference type="InterPro" id="IPR043162">
    <property type="entry name" value="DOCK_C_lobe_C"/>
</dbReference>
<gene>
    <name evidence="7" type="ORF">niasHS_012114</name>
</gene>
<feature type="compositionally biased region" description="Polar residues" evidence="4">
    <location>
        <begin position="1552"/>
        <end position="1565"/>
    </location>
</feature>
<feature type="compositionally biased region" description="Low complexity" evidence="4">
    <location>
        <begin position="606"/>
        <end position="616"/>
    </location>
</feature>
<feature type="domain" description="C2 DOCK-type" evidence="5">
    <location>
        <begin position="658"/>
        <end position="834"/>
    </location>
</feature>
<feature type="region of interest" description="Disordered" evidence="4">
    <location>
        <begin position="199"/>
        <end position="241"/>
    </location>
</feature>
<feature type="region of interest" description="Disordered" evidence="4">
    <location>
        <begin position="1233"/>
        <end position="1266"/>
    </location>
</feature>
<dbReference type="SUPFAM" id="SSF48371">
    <property type="entry name" value="ARM repeat"/>
    <property type="match status" value="1"/>
</dbReference>
<feature type="region of interest" description="Disordered" evidence="4">
    <location>
        <begin position="1"/>
        <end position="55"/>
    </location>
</feature>
<feature type="region of interest" description="Disordered" evidence="4">
    <location>
        <begin position="950"/>
        <end position="1022"/>
    </location>
</feature>
<evidence type="ECO:0000256" key="3">
    <source>
        <dbReference type="PROSITE-ProRule" id="PRU00983"/>
    </source>
</evidence>
<dbReference type="Proteomes" id="UP001620645">
    <property type="component" value="Unassembled WGS sequence"/>
</dbReference>
<dbReference type="Pfam" id="PF06920">
    <property type="entry name" value="DHR-2_Lobe_A"/>
    <property type="match status" value="1"/>
</dbReference>
<protein>
    <submittedName>
        <fullName evidence="7">Uncharacterized protein</fullName>
    </submittedName>
</protein>
<evidence type="ECO:0000256" key="4">
    <source>
        <dbReference type="SAM" id="MobiDB-lite"/>
    </source>
</evidence>
<dbReference type="InterPro" id="IPR027357">
    <property type="entry name" value="DOCKER_dom"/>
</dbReference>
<dbReference type="Gene3D" id="1.25.40.410">
    <property type="match status" value="1"/>
</dbReference>
<feature type="region of interest" description="Disordered" evidence="4">
    <location>
        <begin position="1380"/>
        <end position="1426"/>
    </location>
</feature>
<feature type="region of interest" description="Disordered" evidence="4">
    <location>
        <begin position="1529"/>
        <end position="1565"/>
    </location>
</feature>